<name>A0A834U9F0_VESPE</name>
<organism evidence="1 2">
    <name type="scientific">Vespula pensylvanica</name>
    <name type="common">Western yellow jacket</name>
    <name type="synonym">Wasp</name>
    <dbReference type="NCBI Taxonomy" id="30213"/>
    <lineage>
        <taxon>Eukaryota</taxon>
        <taxon>Metazoa</taxon>
        <taxon>Ecdysozoa</taxon>
        <taxon>Arthropoda</taxon>
        <taxon>Hexapoda</taxon>
        <taxon>Insecta</taxon>
        <taxon>Pterygota</taxon>
        <taxon>Neoptera</taxon>
        <taxon>Endopterygota</taxon>
        <taxon>Hymenoptera</taxon>
        <taxon>Apocrita</taxon>
        <taxon>Aculeata</taxon>
        <taxon>Vespoidea</taxon>
        <taxon>Vespidae</taxon>
        <taxon>Vespinae</taxon>
        <taxon>Vespula</taxon>
    </lineage>
</organism>
<sequence length="85" mass="9677">MVLNRCPAICRPNRRFHYQECMSLMEAVRGDPLEGTPKLSCPITVGFECVERVGGYLIYTSRTLEMPRDPNKGFCRTPVIRRVGS</sequence>
<comment type="caution">
    <text evidence="1">The sequence shown here is derived from an EMBL/GenBank/DDBJ whole genome shotgun (WGS) entry which is preliminary data.</text>
</comment>
<keyword evidence="2" id="KW-1185">Reference proteome</keyword>
<reference evidence="1" key="1">
    <citation type="journal article" date="2020" name="G3 (Bethesda)">
        <title>High-Quality Assemblies for Three Invasive Social Wasps from the &lt;i&gt;Vespula&lt;/i&gt; Genus.</title>
        <authorList>
            <person name="Harrop T.W.R."/>
            <person name="Guhlin J."/>
            <person name="McLaughlin G.M."/>
            <person name="Permina E."/>
            <person name="Stockwell P."/>
            <person name="Gilligan J."/>
            <person name="Le Lec M.F."/>
            <person name="Gruber M.A.M."/>
            <person name="Quinn O."/>
            <person name="Lovegrove M."/>
            <person name="Duncan E.J."/>
            <person name="Remnant E.J."/>
            <person name="Van Eeckhoven J."/>
            <person name="Graham B."/>
            <person name="Knapp R.A."/>
            <person name="Langford K.W."/>
            <person name="Kronenberg Z."/>
            <person name="Press M.O."/>
            <person name="Eacker S.M."/>
            <person name="Wilson-Rankin E.E."/>
            <person name="Purcell J."/>
            <person name="Lester P.J."/>
            <person name="Dearden P.K."/>
        </authorList>
    </citation>
    <scope>NUCLEOTIDE SEQUENCE</scope>
    <source>
        <strain evidence="1">Volc-1</strain>
    </source>
</reference>
<gene>
    <name evidence="1" type="ORF">H0235_008784</name>
</gene>
<proteinExistence type="predicted"/>
<accession>A0A834U9F0</accession>
<dbReference type="AlphaFoldDB" id="A0A834U9F0"/>
<dbReference type="Proteomes" id="UP000600918">
    <property type="component" value="Unassembled WGS sequence"/>
</dbReference>
<evidence type="ECO:0000313" key="1">
    <source>
        <dbReference type="EMBL" id="KAF7423501.1"/>
    </source>
</evidence>
<evidence type="ECO:0000313" key="2">
    <source>
        <dbReference type="Proteomes" id="UP000600918"/>
    </source>
</evidence>
<protein>
    <submittedName>
        <fullName evidence="1">Uncharacterized protein</fullName>
    </submittedName>
</protein>
<dbReference type="EMBL" id="JACSDY010000007">
    <property type="protein sequence ID" value="KAF7423501.1"/>
    <property type="molecule type" value="Genomic_DNA"/>
</dbReference>